<organism evidence="2 3">
    <name type="scientific">Puccinia graminis f. sp. tritici (strain CRL 75-36-700-3 / race SCCL)</name>
    <name type="common">Black stem rust fungus</name>
    <dbReference type="NCBI Taxonomy" id="418459"/>
    <lineage>
        <taxon>Eukaryota</taxon>
        <taxon>Fungi</taxon>
        <taxon>Dikarya</taxon>
        <taxon>Basidiomycota</taxon>
        <taxon>Pucciniomycotina</taxon>
        <taxon>Pucciniomycetes</taxon>
        <taxon>Pucciniales</taxon>
        <taxon>Pucciniaceae</taxon>
        <taxon>Puccinia</taxon>
    </lineage>
</organism>
<dbReference type="GeneID" id="10530287"/>
<evidence type="ECO:0000256" key="1">
    <source>
        <dbReference type="SAM" id="MobiDB-lite"/>
    </source>
</evidence>
<sequence>MHSLPLPTRPCPHPSKRGLQSHPPISEGQRGMQYNLPKKGWVACTPGLESQEESLPAIKTVQVSMAGRNSIRSSRLYKSRRPGESLPDIENVQVSMAGRNPSQLSRLVGGIPPSHQDCKSLDGWEGFLPAIKTCTGLKVREERVIGALT</sequence>
<dbReference type="AlphaFoldDB" id="E3L1G8"/>
<dbReference type="RefSeq" id="XP_003334812.1">
    <property type="nucleotide sequence ID" value="XM_003334764.1"/>
</dbReference>
<keyword evidence="3" id="KW-1185">Reference proteome</keyword>
<evidence type="ECO:0000313" key="2">
    <source>
        <dbReference type="EMBL" id="EFP90393.1"/>
    </source>
</evidence>
<name>E3L1G8_PUCGT</name>
<protein>
    <submittedName>
        <fullName evidence="2">Uncharacterized protein</fullName>
    </submittedName>
</protein>
<dbReference type="KEGG" id="pgr:PGTG_16153"/>
<dbReference type="VEuPathDB" id="FungiDB:PGTG_16153"/>
<dbReference type="InParanoid" id="E3L1G8"/>
<gene>
    <name evidence="2" type="ORF">PGTG_16153</name>
</gene>
<feature type="region of interest" description="Disordered" evidence="1">
    <location>
        <begin position="1"/>
        <end position="32"/>
    </location>
</feature>
<evidence type="ECO:0000313" key="3">
    <source>
        <dbReference type="Proteomes" id="UP000008783"/>
    </source>
</evidence>
<reference evidence="3" key="2">
    <citation type="journal article" date="2011" name="Proc. Natl. Acad. Sci. U.S.A.">
        <title>Obligate biotrophy features unraveled by the genomic analysis of rust fungi.</title>
        <authorList>
            <person name="Duplessis S."/>
            <person name="Cuomo C.A."/>
            <person name="Lin Y.-C."/>
            <person name="Aerts A."/>
            <person name="Tisserant E."/>
            <person name="Veneault-Fourrey C."/>
            <person name="Joly D.L."/>
            <person name="Hacquard S."/>
            <person name="Amselem J."/>
            <person name="Cantarel B.L."/>
            <person name="Chiu R."/>
            <person name="Coutinho P.M."/>
            <person name="Feau N."/>
            <person name="Field M."/>
            <person name="Frey P."/>
            <person name="Gelhaye E."/>
            <person name="Goldberg J."/>
            <person name="Grabherr M.G."/>
            <person name="Kodira C.D."/>
            <person name="Kohler A."/>
            <person name="Kuees U."/>
            <person name="Lindquist E.A."/>
            <person name="Lucas S.M."/>
            <person name="Mago R."/>
            <person name="Mauceli E."/>
            <person name="Morin E."/>
            <person name="Murat C."/>
            <person name="Pangilinan J.L."/>
            <person name="Park R."/>
            <person name="Pearson M."/>
            <person name="Quesneville H."/>
            <person name="Rouhier N."/>
            <person name="Sakthikumar S."/>
            <person name="Salamov A.A."/>
            <person name="Schmutz J."/>
            <person name="Selles B."/>
            <person name="Shapiro H."/>
            <person name="Tanguay P."/>
            <person name="Tuskan G.A."/>
            <person name="Henrissat B."/>
            <person name="Van de Peer Y."/>
            <person name="Rouze P."/>
            <person name="Ellis J.G."/>
            <person name="Dodds P.N."/>
            <person name="Schein J.E."/>
            <person name="Zhong S."/>
            <person name="Hamelin R.C."/>
            <person name="Grigoriev I.V."/>
            <person name="Szabo L.J."/>
            <person name="Martin F."/>
        </authorList>
    </citation>
    <scope>NUCLEOTIDE SEQUENCE [LARGE SCALE GENOMIC DNA]</scope>
    <source>
        <strain evidence="3">CRL 75-36-700-3 / race SCCL</strain>
    </source>
</reference>
<proteinExistence type="predicted"/>
<dbReference type="EMBL" id="DS178332">
    <property type="protein sequence ID" value="EFP90393.1"/>
    <property type="molecule type" value="Genomic_DNA"/>
</dbReference>
<dbReference type="Proteomes" id="UP000008783">
    <property type="component" value="Unassembled WGS sequence"/>
</dbReference>
<accession>E3L1G8</accession>
<dbReference type="HOGENOM" id="CLU_1750618_0_0_1"/>
<reference key="1">
    <citation type="submission" date="2007-01" db="EMBL/GenBank/DDBJ databases">
        <title>The Genome Sequence of Puccinia graminis f. sp. tritici Strain CRL 75-36-700-3.</title>
        <authorList>
            <consortium name="The Broad Institute Genome Sequencing Platform"/>
            <person name="Birren B."/>
            <person name="Lander E."/>
            <person name="Galagan J."/>
            <person name="Nusbaum C."/>
            <person name="Devon K."/>
            <person name="Cuomo C."/>
            <person name="Jaffe D."/>
            <person name="Butler J."/>
            <person name="Alvarez P."/>
            <person name="Gnerre S."/>
            <person name="Grabherr M."/>
            <person name="Mauceli E."/>
            <person name="Brockman W."/>
            <person name="Young S."/>
            <person name="LaButti K."/>
            <person name="Sykes S."/>
            <person name="DeCaprio D."/>
            <person name="Crawford M."/>
            <person name="Koehrsen M."/>
            <person name="Engels R."/>
            <person name="Montgomery P."/>
            <person name="Pearson M."/>
            <person name="Howarth C."/>
            <person name="Larson L."/>
            <person name="White J."/>
            <person name="Zeng Q."/>
            <person name="Kodira C."/>
            <person name="Yandava C."/>
            <person name="Alvarado L."/>
            <person name="O'Leary S."/>
            <person name="Szabo L."/>
            <person name="Dean R."/>
            <person name="Schein J."/>
        </authorList>
    </citation>
    <scope>NUCLEOTIDE SEQUENCE</scope>
    <source>
        <strain>CRL 75-36-700-3</strain>
    </source>
</reference>